<keyword evidence="5" id="KW-1185">Reference proteome</keyword>
<sequence length="718" mass="79714">MTQVESMTQDEAVQLDNFLNLLVELNIIDPHESSYSILPETVEEDFYPDKLESESSVIYLEATLEHPNSFEQPHLDNELEKNTPLIANWEPHLDETNQNSSQNTIDAWQKLQELLVGTELTDLNNIAASIQQNLTKLEHQIYDPKELINLLLPSISELLRLKISESKEEIAQIIAPIVDQAIRSRSEEDKNSMGSALASAVPIAITQQIMIAPEEVSDAFAPTIGRAIKKQIEIEENIVVDALYPIIGSTISKYMAETIHAINQQVEETLSVEGIKRKIRAKLQGVSEAELILKEALPFTVQAIFLIHKESGLVISDIQPEDGQRLESEMVAGMLTAIRTFANDCITQSGSVSELDAINYGTSKIILEVAGYCYLAIVIQGEATQEFIWKMRETLAKLVKNYGKLIEQFDGDSDTIPSQIHTTLSTLKDDYQGKNKKNKPSSLLILSLTIISAIFIPWGIWRYNNQVIRSIENKASLALASTPELAVYRLTVKENHGKLKLTGRLPNQVLRSKAEQITKATAPKWSIDNQIISVKVPPDPVLAAAEVKRVTAVLNQIDGTTISAQYLAGKVYVQGTVNQIADAKIITQAFEQIPGINFVSSAVQIEKVGVAVRFYFQPNSATVISADLENKVKQVKFFLEQHPMKHLKIIGYSYSVTNTILAQQLALARAKAVQQALINQGVEPSRLQVVATTNLPPGIDMTQPSWLNRCVVLEPIDK</sequence>
<reference evidence="4 5" key="1">
    <citation type="journal article" date="2015" name="Genome Announc.">
        <title>Draft Genome Sequence of Cyanobacterium Hassallia byssoidea Strain VB512170, Isolated from Monuments in India.</title>
        <authorList>
            <person name="Singh D."/>
            <person name="Chandrababunaidu M.M."/>
            <person name="Panda A."/>
            <person name="Sen D."/>
            <person name="Bhattacharyya S."/>
            <person name="Adhikary S.P."/>
            <person name="Tripathy S."/>
        </authorList>
    </citation>
    <scope>NUCLEOTIDE SEQUENCE [LARGE SCALE GENOMIC DNA]</scope>
    <source>
        <strain evidence="4 5">VB512170</strain>
    </source>
</reference>
<evidence type="ECO:0000313" key="5">
    <source>
        <dbReference type="Proteomes" id="UP000031549"/>
    </source>
</evidence>
<dbReference type="Gene3D" id="3.40.1520.20">
    <property type="match status" value="1"/>
</dbReference>
<dbReference type="AlphaFoldDB" id="A0A846HBR1"/>
<dbReference type="SUPFAM" id="SSF103088">
    <property type="entry name" value="OmpA-like"/>
    <property type="match status" value="1"/>
</dbReference>
<name>A0A846HBR1_9CYAN</name>
<dbReference type="GO" id="GO:0016020">
    <property type="term" value="C:membrane"/>
    <property type="evidence" value="ECO:0007669"/>
    <property type="project" value="UniProtKB-UniRule"/>
</dbReference>
<comment type="caution">
    <text evidence="4">The sequence shown here is derived from an EMBL/GenBank/DDBJ whole genome shotgun (WGS) entry which is preliminary data.</text>
</comment>
<organism evidence="4 5">
    <name type="scientific">Hassallia byssoidea VB512170</name>
    <dbReference type="NCBI Taxonomy" id="1304833"/>
    <lineage>
        <taxon>Bacteria</taxon>
        <taxon>Bacillati</taxon>
        <taxon>Cyanobacteriota</taxon>
        <taxon>Cyanophyceae</taxon>
        <taxon>Nostocales</taxon>
        <taxon>Tolypothrichaceae</taxon>
        <taxon>Hassallia</taxon>
    </lineage>
</organism>
<dbReference type="InterPro" id="IPR006665">
    <property type="entry name" value="OmpA-like"/>
</dbReference>
<dbReference type="Proteomes" id="UP000031549">
    <property type="component" value="Unassembled WGS sequence"/>
</dbReference>
<dbReference type="Gene3D" id="3.30.1330.60">
    <property type="entry name" value="OmpA-like domain"/>
    <property type="match status" value="1"/>
</dbReference>
<keyword evidence="2" id="KW-0812">Transmembrane</keyword>
<dbReference type="InterPro" id="IPR007055">
    <property type="entry name" value="BON_dom"/>
</dbReference>
<evidence type="ECO:0000259" key="3">
    <source>
        <dbReference type="PROSITE" id="PS51123"/>
    </source>
</evidence>
<protein>
    <submittedName>
        <fullName evidence="4">OmpA family protein</fullName>
    </submittedName>
</protein>
<proteinExistence type="predicted"/>
<evidence type="ECO:0000256" key="1">
    <source>
        <dbReference type="PROSITE-ProRule" id="PRU00473"/>
    </source>
</evidence>
<feature type="domain" description="OmpA-like" evidence="3">
    <location>
        <begin position="603"/>
        <end position="718"/>
    </location>
</feature>
<dbReference type="Pfam" id="PF00691">
    <property type="entry name" value="OmpA"/>
    <property type="match status" value="1"/>
</dbReference>
<evidence type="ECO:0000256" key="2">
    <source>
        <dbReference type="SAM" id="Phobius"/>
    </source>
</evidence>
<dbReference type="PROSITE" id="PS51123">
    <property type="entry name" value="OMPA_2"/>
    <property type="match status" value="1"/>
</dbReference>
<dbReference type="EMBL" id="JTCM02000036">
    <property type="protein sequence ID" value="NEU74189.1"/>
    <property type="molecule type" value="Genomic_DNA"/>
</dbReference>
<dbReference type="InterPro" id="IPR036737">
    <property type="entry name" value="OmpA-like_sf"/>
</dbReference>
<accession>A0A846HBR1</accession>
<dbReference type="Pfam" id="PF04972">
    <property type="entry name" value="BON"/>
    <property type="match status" value="1"/>
</dbReference>
<gene>
    <name evidence="4" type="ORF">PI95_016885</name>
</gene>
<evidence type="ECO:0000313" key="4">
    <source>
        <dbReference type="EMBL" id="NEU74189.1"/>
    </source>
</evidence>
<feature type="transmembrane region" description="Helical" evidence="2">
    <location>
        <begin position="443"/>
        <end position="461"/>
    </location>
</feature>
<keyword evidence="2" id="KW-1133">Transmembrane helix</keyword>
<dbReference type="RefSeq" id="WP_052324706.1">
    <property type="nucleotide sequence ID" value="NZ_JTCM02000036.1"/>
</dbReference>
<keyword evidence="1 2" id="KW-0472">Membrane</keyword>